<name>A0A2N9Y7L9_9NEIS</name>
<dbReference type="InterPro" id="IPR000305">
    <property type="entry name" value="GIY-YIG_endonuc"/>
</dbReference>
<dbReference type="Pfam" id="PF01541">
    <property type="entry name" value="GIY-YIG"/>
    <property type="match status" value="1"/>
</dbReference>
<dbReference type="CDD" id="cd10456">
    <property type="entry name" value="GIY-YIG_UPF0213"/>
    <property type="match status" value="1"/>
</dbReference>
<protein>
    <recommendedName>
        <fullName evidence="2">GIY-YIG domain-containing protein</fullName>
    </recommendedName>
</protein>
<dbReference type="PANTHER" id="PTHR34477:SF1">
    <property type="entry name" value="UPF0213 PROTEIN YHBQ"/>
    <property type="match status" value="1"/>
</dbReference>
<dbReference type="PROSITE" id="PS50164">
    <property type="entry name" value="GIY_YIG"/>
    <property type="match status" value="1"/>
</dbReference>
<evidence type="ECO:0000259" key="2">
    <source>
        <dbReference type="PROSITE" id="PS50164"/>
    </source>
</evidence>
<feature type="domain" description="GIY-YIG" evidence="2">
    <location>
        <begin position="21"/>
        <end position="96"/>
    </location>
</feature>
<proteinExistence type="inferred from homology"/>
<evidence type="ECO:0000313" key="3">
    <source>
        <dbReference type="EMBL" id="PIT65240.1"/>
    </source>
</evidence>
<sequence>MKLVLPDCVLAVLPPLPQLRADWAVYLLYCTNGAFYCGITNRPLQRWQLHCAGKGARYTRMYPPLRMRLVCQNINKAAAARCEYRLKRLKAADKAVLWQLLEDFLT</sequence>
<dbReference type="Gene3D" id="3.40.1440.10">
    <property type="entry name" value="GIY-YIG endonuclease"/>
    <property type="match status" value="1"/>
</dbReference>
<comment type="caution">
    <text evidence="3">The sequence shown here is derived from an EMBL/GenBank/DDBJ whole genome shotgun (WGS) entry which is preliminary data.</text>
</comment>
<organism evidence="3 4">
    <name type="scientific">Snodgrassella alvi</name>
    <dbReference type="NCBI Taxonomy" id="1196083"/>
    <lineage>
        <taxon>Bacteria</taxon>
        <taxon>Pseudomonadati</taxon>
        <taxon>Pseudomonadota</taxon>
        <taxon>Betaproteobacteria</taxon>
        <taxon>Neisseriales</taxon>
        <taxon>Neisseriaceae</taxon>
        <taxon>Snodgrassella</taxon>
    </lineage>
</organism>
<dbReference type="InterPro" id="IPR035901">
    <property type="entry name" value="GIY-YIG_endonuc_sf"/>
</dbReference>
<evidence type="ECO:0000313" key="4">
    <source>
        <dbReference type="Proteomes" id="UP000231094"/>
    </source>
</evidence>
<accession>A0A2N9Y7L9</accession>
<dbReference type="RefSeq" id="WP_100116452.1">
    <property type="nucleotide sequence ID" value="NZ_MEIV01000007.1"/>
</dbReference>
<gene>
    <name evidence="3" type="ORF">BHC47_01995</name>
</gene>
<reference evidence="3 4" key="1">
    <citation type="journal article" date="2017" name="MBio">
        <title>Type VI secretion-mediated competition in the bee gut microbiome.</title>
        <authorList>
            <person name="Steele M.I."/>
            <person name="Kwong W.K."/>
            <person name="Powell J.E."/>
            <person name="Whiteley M."/>
            <person name="Moran N.A."/>
        </authorList>
    </citation>
    <scope>NUCLEOTIDE SEQUENCE [LARGE SCALE GENOMIC DNA]</scope>
    <source>
        <strain evidence="3 4">PEB0171</strain>
    </source>
</reference>
<evidence type="ECO:0000256" key="1">
    <source>
        <dbReference type="ARBA" id="ARBA00007435"/>
    </source>
</evidence>
<dbReference type="PANTHER" id="PTHR34477">
    <property type="entry name" value="UPF0213 PROTEIN YHBQ"/>
    <property type="match status" value="1"/>
</dbReference>
<dbReference type="Proteomes" id="UP000231094">
    <property type="component" value="Unassembled WGS sequence"/>
</dbReference>
<dbReference type="SUPFAM" id="SSF82771">
    <property type="entry name" value="GIY-YIG endonuclease"/>
    <property type="match status" value="1"/>
</dbReference>
<dbReference type="AlphaFoldDB" id="A0A2N9Y7L9"/>
<dbReference type="EMBL" id="MEIV01000007">
    <property type="protein sequence ID" value="PIT65240.1"/>
    <property type="molecule type" value="Genomic_DNA"/>
</dbReference>
<comment type="similarity">
    <text evidence="1">Belongs to the UPF0213 family.</text>
</comment>
<dbReference type="InterPro" id="IPR050190">
    <property type="entry name" value="UPF0213_domain"/>
</dbReference>